<dbReference type="EMBL" id="DRPZ01000022">
    <property type="protein sequence ID" value="HGY08596.1"/>
    <property type="molecule type" value="Genomic_DNA"/>
</dbReference>
<proteinExistence type="predicted"/>
<protein>
    <recommendedName>
        <fullName evidence="2">S9 family peptidase</fullName>
    </recommendedName>
</protein>
<evidence type="ECO:0000313" key="1">
    <source>
        <dbReference type="EMBL" id="HGY08596.1"/>
    </source>
</evidence>
<dbReference type="SUPFAM" id="SSF82171">
    <property type="entry name" value="DPP6 N-terminal domain-like"/>
    <property type="match status" value="1"/>
</dbReference>
<dbReference type="Gene3D" id="2.120.10.30">
    <property type="entry name" value="TolB, C-terminal domain"/>
    <property type="match status" value="1"/>
</dbReference>
<organism evidence="1">
    <name type="scientific">Oceanithermus profundus</name>
    <dbReference type="NCBI Taxonomy" id="187137"/>
    <lineage>
        <taxon>Bacteria</taxon>
        <taxon>Thermotogati</taxon>
        <taxon>Deinococcota</taxon>
        <taxon>Deinococci</taxon>
        <taxon>Thermales</taxon>
        <taxon>Thermaceae</taxon>
        <taxon>Oceanithermus</taxon>
    </lineage>
</organism>
<dbReference type="AlphaFoldDB" id="A0A7C4Z7L1"/>
<dbReference type="Proteomes" id="UP000885759">
    <property type="component" value="Unassembled WGS sequence"/>
</dbReference>
<accession>A0A7C4Z7L1</accession>
<feature type="non-terminal residue" evidence="1">
    <location>
        <position position="344"/>
    </location>
</feature>
<dbReference type="InterPro" id="IPR011042">
    <property type="entry name" value="6-blade_b-propeller_TolB-like"/>
</dbReference>
<name>A0A7C4Z7L1_9DEIN</name>
<comment type="caution">
    <text evidence="1">The sequence shown here is derived from an EMBL/GenBank/DDBJ whole genome shotgun (WGS) entry which is preliminary data.</text>
</comment>
<reference evidence="1" key="1">
    <citation type="journal article" date="2020" name="mSystems">
        <title>Genome- and Community-Level Interaction Insights into Carbon Utilization and Element Cycling Functions of Hydrothermarchaeota in Hydrothermal Sediment.</title>
        <authorList>
            <person name="Zhou Z."/>
            <person name="Liu Y."/>
            <person name="Xu W."/>
            <person name="Pan J."/>
            <person name="Luo Z.H."/>
            <person name="Li M."/>
        </authorList>
    </citation>
    <scope>NUCLEOTIDE SEQUENCE [LARGE SCALE GENOMIC DNA]</scope>
    <source>
        <strain evidence="1">HyVt-570</strain>
    </source>
</reference>
<evidence type="ECO:0008006" key="2">
    <source>
        <dbReference type="Google" id="ProtNLM"/>
    </source>
</evidence>
<sequence length="344" mass="38208">MPYKKIPLEVLFGDPELGQVQVAPDGRSVAFIAPWEGVKNLWVQDLATGERRRVTSDRGRGVLGHGWLPSGLQVYVQDKDGDENWRLYALDPAGGAPRLLTPGEGVQARPLASHPDYPDEILVLLNDRDPSLHDVWRINARSGARRRVVENPGFIRFEADEKLRVRGALKASDDGGGELFVREGEAWRSLMKWGLDDSLGTGPLALRGSTLYMLSSIGRNTSALVAVDPQTGSQEVLAADPDYDLDDSSLLFHPRAERPEAIGVMRDRLGWIVLDPALEPDFERLAGLEGDVYITNRDLANRVWVVREELDAQSPRYWVYDRSTRELTLLGDAHPALADYTLAP</sequence>
<gene>
    <name evidence="1" type="ORF">ENK37_00860</name>
</gene>